<sequence length="82" mass="8813">MAGTDETAGQTTDGQFETPSDVSDDNPYVREPDTEFGAVADLSKAEAEAQAEDLREAIRSAAIREAEVRAVEHRGAPHRALD</sequence>
<proteinExistence type="predicted"/>
<dbReference type="EMBL" id="AOJE01000069">
    <property type="protein sequence ID" value="ELZ36537.1"/>
    <property type="molecule type" value="Genomic_DNA"/>
</dbReference>
<dbReference type="STRING" id="1227484.C471_14500"/>
<feature type="region of interest" description="Disordered" evidence="1">
    <location>
        <begin position="1"/>
        <end position="32"/>
    </location>
</feature>
<evidence type="ECO:0000256" key="1">
    <source>
        <dbReference type="SAM" id="MobiDB-lite"/>
    </source>
</evidence>
<keyword evidence="3" id="KW-1185">Reference proteome</keyword>
<dbReference type="PATRIC" id="fig|1227484.4.peg.2853"/>
<dbReference type="Proteomes" id="UP000011514">
    <property type="component" value="Unassembled WGS sequence"/>
</dbReference>
<dbReference type="AlphaFoldDB" id="M0DPD8"/>
<protein>
    <submittedName>
        <fullName evidence="2">Uncharacterized protein</fullName>
    </submittedName>
</protein>
<comment type="caution">
    <text evidence="2">The sequence shown here is derived from an EMBL/GenBank/DDBJ whole genome shotgun (WGS) entry which is preliminary data.</text>
</comment>
<accession>M0DPD8</accession>
<gene>
    <name evidence="2" type="ORF">C471_14500</name>
</gene>
<dbReference type="RefSeq" id="WP_004050186.1">
    <property type="nucleotide sequence ID" value="NZ_AOJE01000069.1"/>
</dbReference>
<evidence type="ECO:0000313" key="2">
    <source>
        <dbReference type="EMBL" id="ELZ36537.1"/>
    </source>
</evidence>
<reference evidence="2 3" key="1">
    <citation type="journal article" date="2014" name="PLoS Genet.">
        <title>Phylogenetically driven sequencing of extremely halophilic archaea reveals strategies for static and dynamic osmo-response.</title>
        <authorList>
            <person name="Becker E.A."/>
            <person name="Seitzer P.M."/>
            <person name="Tritt A."/>
            <person name="Larsen D."/>
            <person name="Krusor M."/>
            <person name="Yao A.I."/>
            <person name="Wu D."/>
            <person name="Madern D."/>
            <person name="Eisen J.A."/>
            <person name="Darling A.E."/>
            <person name="Facciotti M.T."/>
        </authorList>
    </citation>
    <scope>NUCLEOTIDE SEQUENCE [LARGE SCALE GENOMIC DNA]</scope>
    <source>
        <strain evidence="2 3">DSM 1137</strain>
    </source>
</reference>
<organism evidence="2 3">
    <name type="scientific">Halorubrum saccharovorum DSM 1137</name>
    <dbReference type="NCBI Taxonomy" id="1227484"/>
    <lineage>
        <taxon>Archaea</taxon>
        <taxon>Methanobacteriati</taxon>
        <taxon>Methanobacteriota</taxon>
        <taxon>Stenosarchaea group</taxon>
        <taxon>Halobacteria</taxon>
        <taxon>Halobacteriales</taxon>
        <taxon>Haloferacaceae</taxon>
        <taxon>Halorubrum</taxon>
    </lineage>
</organism>
<feature type="compositionally biased region" description="Polar residues" evidence="1">
    <location>
        <begin position="7"/>
        <end position="21"/>
    </location>
</feature>
<name>M0DPD8_9EURY</name>
<evidence type="ECO:0000313" key="3">
    <source>
        <dbReference type="Proteomes" id="UP000011514"/>
    </source>
</evidence>